<keyword evidence="2" id="KW-0378">Hydrolase</keyword>
<dbReference type="EMBL" id="CP136862">
    <property type="protein sequence ID" value="WOJ90199.1"/>
    <property type="molecule type" value="Genomic_DNA"/>
</dbReference>
<keyword evidence="1" id="KW-0472">Membrane</keyword>
<keyword evidence="3" id="KW-1185">Reference proteome</keyword>
<accession>A0ABZ0HUX0</accession>
<keyword evidence="1" id="KW-1133">Transmembrane helix</keyword>
<dbReference type="RefSeq" id="WP_407339646.1">
    <property type="nucleotide sequence ID" value="NZ_CP136862.1"/>
</dbReference>
<organism evidence="2 3">
    <name type="scientific">Methylocapsa polymorpha</name>
    <dbReference type="NCBI Taxonomy" id="3080828"/>
    <lineage>
        <taxon>Bacteria</taxon>
        <taxon>Pseudomonadati</taxon>
        <taxon>Pseudomonadota</taxon>
        <taxon>Alphaproteobacteria</taxon>
        <taxon>Hyphomicrobiales</taxon>
        <taxon>Beijerinckiaceae</taxon>
        <taxon>Methylocapsa</taxon>
    </lineage>
</organism>
<dbReference type="SUPFAM" id="SSF52266">
    <property type="entry name" value="SGNH hydrolase"/>
    <property type="match status" value="1"/>
</dbReference>
<protein>
    <submittedName>
        <fullName evidence="2">SGNH/GDSL hydrolase family protein</fullName>
        <ecNumber evidence="2">3.1.-.-</ecNumber>
    </submittedName>
</protein>
<gene>
    <name evidence="2" type="ORF">RZS28_02530</name>
</gene>
<dbReference type="InterPro" id="IPR036514">
    <property type="entry name" value="SGNH_hydro_sf"/>
</dbReference>
<name>A0ABZ0HUX0_9HYPH</name>
<sequence>MNLKPSDLSDARIADARKPGDNRFERWLRQRKGNGLLLLLGFVFLLFAFDSILAFALVLSGLREADLFYATAWMSTRAADHANLPGLREVLPRHPRLYGAYSDRFEADGLLGGRLVRNFLTIAPSKKLDWAEKSFWFMTTDQGFPPVEEDIPHYAIPKPAGVFRVIVIGGSTVEGNGVNSPLDSLPAKLQGLFDGALREHPDAKIERVEVVNAGVSNYASDSEYLYLLVDLLRFQPNLVLAYDGWNDAEVLPTWISGDRQTRPYRSGPQQDNEERVNASFTPIGALQIAAAIASQHALGFLDGFATFKLLHVVLNLTAPPAVVESPYDPAYSRQAAQFYIENRERMLALARQNGFRFASLLQPIMGVDGKDYAASERAHSSLITPTQMQEREVFYGEVRPLLQSFKAAHEEGDVCVADLSDTVFTGRAEPVYADDGHLLPAGNQIVAKRVMDELRRCRLLPF</sequence>
<dbReference type="GO" id="GO:0016787">
    <property type="term" value="F:hydrolase activity"/>
    <property type="evidence" value="ECO:0007669"/>
    <property type="project" value="UniProtKB-KW"/>
</dbReference>
<dbReference type="EC" id="3.1.-.-" evidence="2"/>
<reference evidence="2 3" key="1">
    <citation type="submission" date="2023-10" db="EMBL/GenBank/DDBJ databases">
        <title>Novel methanotroph of the genus Methylocapsa from a subarctic wetland.</title>
        <authorList>
            <person name="Belova S.E."/>
            <person name="Oshkin I.Y."/>
            <person name="Miroshnikov K."/>
            <person name="Dedysh S.N."/>
        </authorList>
    </citation>
    <scope>NUCLEOTIDE SEQUENCE [LARGE SCALE GENOMIC DNA]</scope>
    <source>
        <strain evidence="2 3">RX1</strain>
    </source>
</reference>
<evidence type="ECO:0000313" key="2">
    <source>
        <dbReference type="EMBL" id="WOJ90199.1"/>
    </source>
</evidence>
<evidence type="ECO:0000313" key="3">
    <source>
        <dbReference type="Proteomes" id="UP001626536"/>
    </source>
</evidence>
<dbReference type="Gene3D" id="3.40.50.1110">
    <property type="entry name" value="SGNH hydrolase"/>
    <property type="match status" value="1"/>
</dbReference>
<evidence type="ECO:0000256" key="1">
    <source>
        <dbReference type="SAM" id="Phobius"/>
    </source>
</evidence>
<proteinExistence type="predicted"/>
<feature type="transmembrane region" description="Helical" evidence="1">
    <location>
        <begin position="36"/>
        <end position="59"/>
    </location>
</feature>
<keyword evidence="1" id="KW-0812">Transmembrane</keyword>
<dbReference type="Proteomes" id="UP001626536">
    <property type="component" value="Chromosome"/>
</dbReference>